<evidence type="ECO:0000313" key="2">
    <source>
        <dbReference type="EMBL" id="KAG5463551.1"/>
    </source>
</evidence>
<sequence length="67" mass="7523">MWSSLQKAERAQQKARRSAKSGAQQQAVPEGRQWCARGDAERAKRGADGGARRRRRRQNAGSSDRRS</sequence>
<dbReference type="Proteomes" id="UP000673691">
    <property type="component" value="Unassembled WGS sequence"/>
</dbReference>
<evidence type="ECO:0000313" key="3">
    <source>
        <dbReference type="Proteomes" id="UP000673691"/>
    </source>
</evidence>
<proteinExistence type="predicted"/>
<organism evidence="2 3">
    <name type="scientific">Olpidium bornovanus</name>
    <dbReference type="NCBI Taxonomy" id="278681"/>
    <lineage>
        <taxon>Eukaryota</taxon>
        <taxon>Fungi</taxon>
        <taxon>Fungi incertae sedis</taxon>
        <taxon>Olpidiomycota</taxon>
        <taxon>Olpidiomycotina</taxon>
        <taxon>Olpidiomycetes</taxon>
        <taxon>Olpidiales</taxon>
        <taxon>Olpidiaceae</taxon>
        <taxon>Olpidium</taxon>
    </lineage>
</organism>
<dbReference type="AlphaFoldDB" id="A0A8H8DMA8"/>
<accession>A0A8H8DMA8</accession>
<reference evidence="2 3" key="1">
    <citation type="journal article" name="Sci. Rep.">
        <title>Genome-scale phylogenetic analyses confirm Olpidium as the closest living zoosporic fungus to the non-flagellated, terrestrial fungi.</title>
        <authorList>
            <person name="Chang Y."/>
            <person name="Rochon D."/>
            <person name="Sekimoto S."/>
            <person name="Wang Y."/>
            <person name="Chovatia M."/>
            <person name="Sandor L."/>
            <person name="Salamov A."/>
            <person name="Grigoriev I.V."/>
            <person name="Stajich J.E."/>
            <person name="Spatafora J.W."/>
        </authorList>
    </citation>
    <scope>NUCLEOTIDE SEQUENCE [LARGE SCALE GENOMIC DNA]</scope>
    <source>
        <strain evidence="2">S191</strain>
    </source>
</reference>
<protein>
    <submittedName>
        <fullName evidence="2">Uncharacterized protein</fullName>
    </submittedName>
</protein>
<evidence type="ECO:0000256" key="1">
    <source>
        <dbReference type="SAM" id="MobiDB-lite"/>
    </source>
</evidence>
<dbReference type="EMBL" id="JAEFCI010000439">
    <property type="protein sequence ID" value="KAG5463551.1"/>
    <property type="molecule type" value="Genomic_DNA"/>
</dbReference>
<gene>
    <name evidence="2" type="ORF">BJ554DRAFT_6572</name>
</gene>
<feature type="region of interest" description="Disordered" evidence="1">
    <location>
        <begin position="1"/>
        <end position="67"/>
    </location>
</feature>
<keyword evidence="3" id="KW-1185">Reference proteome</keyword>
<comment type="caution">
    <text evidence="2">The sequence shown here is derived from an EMBL/GenBank/DDBJ whole genome shotgun (WGS) entry which is preliminary data.</text>
</comment>
<name>A0A8H8DMA8_9FUNG</name>
<feature type="compositionally biased region" description="Basic and acidic residues" evidence="1">
    <location>
        <begin position="38"/>
        <end position="51"/>
    </location>
</feature>